<proteinExistence type="predicted"/>
<dbReference type="Gene3D" id="1.10.340.70">
    <property type="match status" value="1"/>
</dbReference>
<dbReference type="InterPro" id="IPR000477">
    <property type="entry name" value="RT_dom"/>
</dbReference>
<feature type="compositionally biased region" description="Basic and acidic residues" evidence="3">
    <location>
        <begin position="814"/>
        <end position="826"/>
    </location>
</feature>
<dbReference type="PANTHER" id="PTHR37984">
    <property type="entry name" value="PROTEIN CBG26694"/>
    <property type="match status" value="1"/>
</dbReference>
<feature type="domain" description="Integrase catalytic" evidence="5">
    <location>
        <begin position="531"/>
        <end position="688"/>
    </location>
</feature>
<dbReference type="InterPro" id="IPR036397">
    <property type="entry name" value="RNaseH_sf"/>
</dbReference>
<dbReference type="PROSITE" id="PS50878">
    <property type="entry name" value="RT_POL"/>
    <property type="match status" value="1"/>
</dbReference>
<dbReference type="Gene3D" id="3.30.420.10">
    <property type="entry name" value="Ribonuclease H-like superfamily/Ribonuclease H"/>
    <property type="match status" value="1"/>
</dbReference>
<dbReference type="SUPFAM" id="SSF53098">
    <property type="entry name" value="Ribonuclease H-like"/>
    <property type="match status" value="1"/>
</dbReference>
<dbReference type="GO" id="GO:0003676">
    <property type="term" value="F:nucleic acid binding"/>
    <property type="evidence" value="ECO:0007669"/>
    <property type="project" value="InterPro"/>
</dbReference>
<dbReference type="FunFam" id="1.10.340.70:FF:000001">
    <property type="entry name" value="Retrovirus-related Pol polyprotein from transposon gypsy-like Protein"/>
    <property type="match status" value="1"/>
</dbReference>
<gene>
    <name evidence="6" type="primary">TY3B-I_75</name>
    <name evidence="6" type="ORF">CM83_29318</name>
</gene>
<evidence type="ECO:0000259" key="5">
    <source>
        <dbReference type="PROSITE" id="PS50994"/>
    </source>
</evidence>
<dbReference type="InterPro" id="IPR001584">
    <property type="entry name" value="Integrase_cat-core"/>
</dbReference>
<sequence length="826" mass="93674">MASGFYNIPVHPDSIEYTSFVTPECQMEFLKMPFGLRNCPSVFTKAVMNALGSLAHDYVLVFMDDLCVKSATIPEALDRLDHVLNVLTSAGFSLNPSKCEFVVRKVQYLGYDVCDGEIRPNTKKIDALISLPPPSTVSSLRRFLGLASYFRQFIPHFSVIAAPLYRLLGSKTNLIWLPEHEDSRKKLITHLTTEPVLTIFNPQLPVELHCDACSLGYAGILLHIVDKKPRAIAFYSQRTTPTESRYHSYELETMAVVKSIYHFRVLLQNISFTVATDCQSLKETYLKQILNPRIHRWWSFLQSFDFKIIYRPANQLQHADYLSRHPISTEVSQVAIAELIGSEVDDSVDLGDTESVSEIVDTNQPSCSLSIHNTDLISTHLKGVSQHPTSSIRHDKIVNLATLSDDWILLGQQQDSEITELLDKVKNKQFSEDILKTYEIRSGVLCRNIQRGYRVRCVPIVPHAYKYAIVHNVHDSLMHLGYEKTLEKVSDYYWFRNMAKFVRKYTDNCLTCKVTKTPSGKKPIALHPIPKVSIPWHTVHIDISGKLSGKNDSKEYCIVIIDAFTKFVLLCHTFKLDSTSAVDSLRSAISLFGPPTRVIADRGRCFASKDFQIFCNRFQIDLHLIATGSARANGQCERIMSVLQNMLTATELGDRTWQDALQDIQLAMNSTMNRITRSSPLEMMLGKVSKPLGMITPREEFLDNAEVDLDHVRDIAAQNITKAASYDKSRFDKTKAKVKLLSPGDLVLLQNEPRNQTKLHPKFRGVFKIQEVLDGDRYLVKSLTGNRVYKYAHDRVRKVPDSDLFPELNASDSESEREGSTSPERE</sequence>
<reference evidence="6" key="1">
    <citation type="journal article" date="2014" name="PLoS ONE">
        <title>Transcriptome-Based Identification of ABC Transporters in the Western Tarnished Plant Bug Lygus hesperus.</title>
        <authorList>
            <person name="Hull J.J."/>
            <person name="Chaney K."/>
            <person name="Geib S.M."/>
            <person name="Fabrick J.A."/>
            <person name="Brent C.S."/>
            <person name="Walsh D."/>
            <person name="Lavine L.C."/>
        </authorList>
    </citation>
    <scope>NUCLEOTIDE SEQUENCE</scope>
</reference>
<dbReference type="CDD" id="cd09274">
    <property type="entry name" value="RNase_HI_RT_Ty3"/>
    <property type="match status" value="1"/>
</dbReference>
<dbReference type="InterPro" id="IPR041577">
    <property type="entry name" value="RT_RNaseH_2"/>
</dbReference>
<dbReference type="SUPFAM" id="SSF56672">
    <property type="entry name" value="DNA/RNA polymerases"/>
    <property type="match status" value="1"/>
</dbReference>
<organism evidence="6">
    <name type="scientific">Lygus hesperus</name>
    <name type="common">Western plant bug</name>
    <dbReference type="NCBI Taxonomy" id="30085"/>
    <lineage>
        <taxon>Eukaryota</taxon>
        <taxon>Metazoa</taxon>
        <taxon>Ecdysozoa</taxon>
        <taxon>Arthropoda</taxon>
        <taxon>Hexapoda</taxon>
        <taxon>Insecta</taxon>
        <taxon>Pterygota</taxon>
        <taxon>Neoptera</taxon>
        <taxon>Paraneoptera</taxon>
        <taxon>Hemiptera</taxon>
        <taxon>Heteroptera</taxon>
        <taxon>Panheteroptera</taxon>
        <taxon>Cimicomorpha</taxon>
        <taxon>Miridae</taxon>
        <taxon>Mirini</taxon>
        <taxon>Lygus</taxon>
    </lineage>
</organism>
<dbReference type="EMBL" id="GBHO01026469">
    <property type="protein sequence ID" value="JAG17135.1"/>
    <property type="molecule type" value="Transcribed_RNA"/>
</dbReference>
<dbReference type="GO" id="GO:0003964">
    <property type="term" value="F:RNA-directed DNA polymerase activity"/>
    <property type="evidence" value="ECO:0007669"/>
    <property type="project" value="UniProtKB-EC"/>
</dbReference>
<dbReference type="InterPro" id="IPR041588">
    <property type="entry name" value="Integrase_H2C2"/>
</dbReference>
<dbReference type="GO" id="GO:0042575">
    <property type="term" value="C:DNA polymerase complex"/>
    <property type="evidence" value="ECO:0007669"/>
    <property type="project" value="UniProtKB-ARBA"/>
</dbReference>
<dbReference type="Pfam" id="PF17919">
    <property type="entry name" value="RT_RNaseH_2"/>
    <property type="match status" value="1"/>
</dbReference>
<dbReference type="Gene3D" id="3.10.10.10">
    <property type="entry name" value="HIV Type 1 Reverse Transcriptase, subunit A, domain 1"/>
    <property type="match status" value="1"/>
</dbReference>
<dbReference type="PROSITE" id="PS50994">
    <property type="entry name" value="INTEGRASE"/>
    <property type="match status" value="1"/>
</dbReference>
<dbReference type="GO" id="GO:0015074">
    <property type="term" value="P:DNA integration"/>
    <property type="evidence" value="ECO:0007669"/>
    <property type="project" value="InterPro"/>
</dbReference>
<evidence type="ECO:0000259" key="4">
    <source>
        <dbReference type="PROSITE" id="PS50878"/>
    </source>
</evidence>
<dbReference type="Pfam" id="PF17921">
    <property type="entry name" value="Integrase_H2C2"/>
    <property type="match status" value="1"/>
</dbReference>
<dbReference type="InterPro" id="IPR050951">
    <property type="entry name" value="Retrovirus_Pol_polyprotein"/>
</dbReference>
<name>A0A0A9XJ85_LYGHE</name>
<evidence type="ECO:0000256" key="2">
    <source>
        <dbReference type="ARBA" id="ARBA00023268"/>
    </source>
</evidence>
<dbReference type="Pfam" id="PF00078">
    <property type="entry name" value="RVT_1"/>
    <property type="match status" value="1"/>
</dbReference>
<dbReference type="InterPro" id="IPR043502">
    <property type="entry name" value="DNA/RNA_pol_sf"/>
</dbReference>
<keyword evidence="2" id="KW-0511">Multifunctional enzyme</keyword>
<evidence type="ECO:0000256" key="1">
    <source>
        <dbReference type="ARBA" id="ARBA00012493"/>
    </source>
</evidence>
<dbReference type="InterPro" id="IPR012337">
    <property type="entry name" value="RNaseH-like_sf"/>
</dbReference>
<accession>A0A0A9XJ85</accession>
<dbReference type="Pfam" id="PF00665">
    <property type="entry name" value="rve"/>
    <property type="match status" value="1"/>
</dbReference>
<dbReference type="Gene3D" id="3.30.70.270">
    <property type="match status" value="2"/>
</dbReference>
<feature type="domain" description="Reverse transcriptase" evidence="4">
    <location>
        <begin position="1"/>
        <end position="113"/>
    </location>
</feature>
<protein>
    <recommendedName>
        <fullName evidence="1">RNA-directed DNA polymerase</fullName>
        <ecNumber evidence="1">2.7.7.49</ecNumber>
    </recommendedName>
</protein>
<dbReference type="AlphaFoldDB" id="A0A0A9XJ85"/>
<dbReference type="CDD" id="cd01647">
    <property type="entry name" value="RT_LTR"/>
    <property type="match status" value="1"/>
</dbReference>
<evidence type="ECO:0000313" key="6">
    <source>
        <dbReference type="EMBL" id="JAG17135.1"/>
    </source>
</evidence>
<feature type="region of interest" description="Disordered" evidence="3">
    <location>
        <begin position="802"/>
        <end position="826"/>
    </location>
</feature>
<dbReference type="EC" id="2.7.7.49" evidence="1"/>
<dbReference type="FunFam" id="3.30.70.270:FF:000020">
    <property type="entry name" value="Transposon Tf2-6 polyprotein-like Protein"/>
    <property type="match status" value="1"/>
</dbReference>
<reference evidence="6" key="2">
    <citation type="submission" date="2014-07" db="EMBL/GenBank/DDBJ databases">
        <authorList>
            <person name="Hull J."/>
        </authorList>
    </citation>
    <scope>NUCLEOTIDE SEQUENCE</scope>
</reference>
<dbReference type="PANTHER" id="PTHR37984:SF5">
    <property type="entry name" value="PROTEIN NYNRIN-LIKE"/>
    <property type="match status" value="1"/>
</dbReference>
<dbReference type="InterPro" id="IPR043128">
    <property type="entry name" value="Rev_trsase/Diguanyl_cyclase"/>
</dbReference>
<evidence type="ECO:0000256" key="3">
    <source>
        <dbReference type="SAM" id="MobiDB-lite"/>
    </source>
</evidence>